<protein>
    <submittedName>
        <fullName evidence="1">Uncharacterized protein</fullName>
    </submittedName>
</protein>
<sequence>MSAYANTFWPGSVALKHESTQNRETACKMMLNWSNKKRWGSHRRRGRFKVNKVESKLERQYKIKTSSCKHHKTPGEGTLDGMKADATSLILCNEQSDNPHVTTQDVPKRN</sequence>
<comment type="caution">
    <text evidence="1">The sequence shown here is derived from an EMBL/GenBank/DDBJ whole genome shotgun (WGS) entry which is preliminary data.</text>
</comment>
<proteinExistence type="predicted"/>
<reference evidence="1 2" key="1">
    <citation type="journal article" date="2021" name="Elife">
        <title>Chloroplast acquisition without the gene transfer in kleptoplastic sea slugs, Plakobranchus ocellatus.</title>
        <authorList>
            <person name="Maeda T."/>
            <person name="Takahashi S."/>
            <person name="Yoshida T."/>
            <person name="Shimamura S."/>
            <person name="Takaki Y."/>
            <person name="Nagai Y."/>
            <person name="Toyoda A."/>
            <person name="Suzuki Y."/>
            <person name="Arimoto A."/>
            <person name="Ishii H."/>
            <person name="Satoh N."/>
            <person name="Nishiyama T."/>
            <person name="Hasebe M."/>
            <person name="Maruyama T."/>
            <person name="Minagawa J."/>
            <person name="Obokata J."/>
            <person name="Shigenobu S."/>
        </authorList>
    </citation>
    <scope>NUCLEOTIDE SEQUENCE [LARGE SCALE GENOMIC DNA]</scope>
</reference>
<dbReference type="AlphaFoldDB" id="A0AAV4BHK3"/>
<name>A0AAV4BHK3_9GAST</name>
<organism evidence="1 2">
    <name type="scientific">Plakobranchus ocellatus</name>
    <dbReference type="NCBI Taxonomy" id="259542"/>
    <lineage>
        <taxon>Eukaryota</taxon>
        <taxon>Metazoa</taxon>
        <taxon>Spiralia</taxon>
        <taxon>Lophotrochozoa</taxon>
        <taxon>Mollusca</taxon>
        <taxon>Gastropoda</taxon>
        <taxon>Heterobranchia</taxon>
        <taxon>Euthyneura</taxon>
        <taxon>Panpulmonata</taxon>
        <taxon>Sacoglossa</taxon>
        <taxon>Placobranchoidea</taxon>
        <taxon>Plakobranchidae</taxon>
        <taxon>Plakobranchus</taxon>
    </lineage>
</organism>
<evidence type="ECO:0000313" key="2">
    <source>
        <dbReference type="Proteomes" id="UP000735302"/>
    </source>
</evidence>
<dbReference type="Proteomes" id="UP000735302">
    <property type="component" value="Unassembled WGS sequence"/>
</dbReference>
<evidence type="ECO:0000313" key="1">
    <source>
        <dbReference type="EMBL" id="GFO20020.1"/>
    </source>
</evidence>
<dbReference type="EMBL" id="BLXT01005122">
    <property type="protein sequence ID" value="GFO20020.1"/>
    <property type="molecule type" value="Genomic_DNA"/>
</dbReference>
<gene>
    <name evidence="1" type="ORF">PoB_004652500</name>
</gene>
<accession>A0AAV4BHK3</accession>
<keyword evidence="2" id="KW-1185">Reference proteome</keyword>